<keyword evidence="5" id="KW-1185">Reference proteome</keyword>
<comment type="caution">
    <text evidence="4">The sequence shown here is derived from an EMBL/GenBank/DDBJ whole genome shotgun (WGS) entry which is preliminary data.</text>
</comment>
<dbReference type="GO" id="GO:0016491">
    <property type="term" value="F:oxidoreductase activity"/>
    <property type="evidence" value="ECO:0007669"/>
    <property type="project" value="UniProtKB-KW"/>
</dbReference>
<sequence>MNIIAINASPRKNWNTAQLVRAAADGAAQSGAETEVIDLYSLERYTGCISCFGCKTEKHAGECICNDALKPVLKKISDSDGLVIGTPNYLGEASASFRALYERLIFQYLTYNNEKPSCNTRQIPVLFIMTSNADDSAYEQGGFYHEMVSNYQSTLSRFVGPTKVLIAADTVQVKDYSRFNWTMFDGDAKQRRHDAIFADLLEEAKAIGCEMAGK</sequence>
<evidence type="ECO:0000313" key="4">
    <source>
        <dbReference type="EMBL" id="EGC01770.1"/>
    </source>
</evidence>
<name>E9SFN6_RUMAL</name>
<dbReference type="EC" id="1.7.-.-" evidence="4"/>
<keyword evidence="2" id="KW-0288">FMN</keyword>
<dbReference type="EMBL" id="ADKM02000122">
    <property type="protein sequence ID" value="EGC01770.1"/>
    <property type="molecule type" value="Genomic_DNA"/>
</dbReference>
<keyword evidence="4" id="KW-0560">Oxidoreductase</keyword>
<gene>
    <name evidence="4" type="ORF">CUS_7834</name>
</gene>
<feature type="domain" description="NADPH-dependent FMN reductase-like" evidence="3">
    <location>
        <begin position="1"/>
        <end position="131"/>
    </location>
</feature>
<evidence type="ECO:0000313" key="5">
    <source>
        <dbReference type="Proteomes" id="UP000004259"/>
    </source>
</evidence>
<evidence type="ECO:0000259" key="3">
    <source>
        <dbReference type="Pfam" id="PF03358"/>
    </source>
</evidence>
<evidence type="ECO:0000256" key="2">
    <source>
        <dbReference type="ARBA" id="ARBA00022643"/>
    </source>
</evidence>
<proteinExistence type="predicted"/>
<dbReference type="RefSeq" id="WP_002852044.1">
    <property type="nucleotide sequence ID" value="NZ_ADKM02000122.1"/>
</dbReference>
<dbReference type="InterPro" id="IPR029039">
    <property type="entry name" value="Flavoprotein-like_sf"/>
</dbReference>
<dbReference type="eggNOG" id="COG0655">
    <property type="taxonomic scope" value="Bacteria"/>
</dbReference>
<dbReference type="PANTHER" id="PTHR43278">
    <property type="entry name" value="NAD(P)H-DEPENDENT FMN-CONTAINING OXIDOREDUCTASE YWQN-RELATED"/>
    <property type="match status" value="1"/>
</dbReference>
<reference evidence="4 5" key="1">
    <citation type="submission" date="2011-02" db="EMBL/GenBank/DDBJ databases">
        <authorList>
            <person name="Nelson K.E."/>
            <person name="Sutton G."/>
            <person name="Torralba M."/>
            <person name="Durkin S."/>
            <person name="Harkins D."/>
            <person name="Montgomery R."/>
            <person name="Ziemer C."/>
            <person name="Klaassens E."/>
            <person name="Ocuiv P."/>
            <person name="Morrison M."/>
        </authorList>
    </citation>
    <scope>NUCLEOTIDE SEQUENCE [LARGE SCALE GENOMIC DNA]</scope>
    <source>
        <strain evidence="4 5">8</strain>
    </source>
</reference>
<dbReference type="Gene3D" id="3.40.50.360">
    <property type="match status" value="1"/>
</dbReference>
<dbReference type="STRING" id="246199.CUS_7834"/>
<dbReference type="Proteomes" id="UP000004259">
    <property type="component" value="Unassembled WGS sequence"/>
</dbReference>
<dbReference type="PANTHER" id="PTHR43278:SF2">
    <property type="entry name" value="IRON-SULFUR FLAVOPROTEIN"/>
    <property type="match status" value="1"/>
</dbReference>
<dbReference type="OrthoDB" id="9805976at2"/>
<keyword evidence="1" id="KW-0285">Flavoprotein</keyword>
<evidence type="ECO:0000256" key="1">
    <source>
        <dbReference type="ARBA" id="ARBA00022630"/>
    </source>
</evidence>
<dbReference type="InterPro" id="IPR005025">
    <property type="entry name" value="FMN_Rdtase-like_dom"/>
</dbReference>
<dbReference type="SUPFAM" id="SSF52218">
    <property type="entry name" value="Flavoproteins"/>
    <property type="match status" value="1"/>
</dbReference>
<accession>E9SFN6</accession>
<dbReference type="InterPro" id="IPR051796">
    <property type="entry name" value="ISF_SsuE-like"/>
</dbReference>
<organism evidence="4 5">
    <name type="scientific">Ruminococcus albus 8</name>
    <dbReference type="NCBI Taxonomy" id="246199"/>
    <lineage>
        <taxon>Bacteria</taxon>
        <taxon>Bacillati</taxon>
        <taxon>Bacillota</taxon>
        <taxon>Clostridia</taxon>
        <taxon>Eubacteriales</taxon>
        <taxon>Oscillospiraceae</taxon>
        <taxon>Ruminococcus</taxon>
    </lineage>
</organism>
<dbReference type="AlphaFoldDB" id="E9SFN6"/>
<protein>
    <submittedName>
        <fullName evidence="4">Flavin reductase</fullName>
        <ecNumber evidence="4">1.7.-.-</ecNumber>
    </submittedName>
</protein>
<dbReference type="Pfam" id="PF03358">
    <property type="entry name" value="FMN_red"/>
    <property type="match status" value="1"/>
</dbReference>